<sequence length="81" mass="8742">MTSSMTSSTTNPSAESQHDVASVFALRFICWKLSADCDDIKADVITAHSISSANSHLLISNCSFLLNDDVTADVIYNLRSS</sequence>
<reference evidence="1 2" key="1">
    <citation type="journal article" date="2015" name="Proc. Natl. Acad. Sci. U.S.A.">
        <title>The resurrection genome of Boea hygrometrica: A blueprint for survival of dehydration.</title>
        <authorList>
            <person name="Xiao L."/>
            <person name="Yang G."/>
            <person name="Zhang L."/>
            <person name="Yang X."/>
            <person name="Zhao S."/>
            <person name="Ji Z."/>
            <person name="Zhou Q."/>
            <person name="Hu M."/>
            <person name="Wang Y."/>
            <person name="Chen M."/>
            <person name="Xu Y."/>
            <person name="Jin H."/>
            <person name="Xiao X."/>
            <person name="Hu G."/>
            <person name="Bao F."/>
            <person name="Hu Y."/>
            <person name="Wan P."/>
            <person name="Li L."/>
            <person name="Deng X."/>
            <person name="Kuang T."/>
            <person name="Xiang C."/>
            <person name="Zhu J.K."/>
            <person name="Oliver M.J."/>
            <person name="He Y."/>
        </authorList>
    </citation>
    <scope>NUCLEOTIDE SEQUENCE [LARGE SCALE GENOMIC DNA]</scope>
    <source>
        <strain evidence="2">cv. XS01</strain>
    </source>
</reference>
<dbReference type="EMBL" id="KV014858">
    <property type="protein sequence ID" value="KZV21856.1"/>
    <property type="molecule type" value="Genomic_DNA"/>
</dbReference>
<gene>
    <name evidence="1" type="ORF">F511_09992</name>
</gene>
<evidence type="ECO:0000313" key="1">
    <source>
        <dbReference type="EMBL" id="KZV21856.1"/>
    </source>
</evidence>
<dbReference type="AlphaFoldDB" id="A0A2Z7AK50"/>
<dbReference type="Proteomes" id="UP000250235">
    <property type="component" value="Unassembled WGS sequence"/>
</dbReference>
<protein>
    <submittedName>
        <fullName evidence="1">Uncharacterized protein</fullName>
    </submittedName>
</protein>
<organism evidence="1 2">
    <name type="scientific">Dorcoceras hygrometricum</name>
    <dbReference type="NCBI Taxonomy" id="472368"/>
    <lineage>
        <taxon>Eukaryota</taxon>
        <taxon>Viridiplantae</taxon>
        <taxon>Streptophyta</taxon>
        <taxon>Embryophyta</taxon>
        <taxon>Tracheophyta</taxon>
        <taxon>Spermatophyta</taxon>
        <taxon>Magnoliopsida</taxon>
        <taxon>eudicotyledons</taxon>
        <taxon>Gunneridae</taxon>
        <taxon>Pentapetalae</taxon>
        <taxon>asterids</taxon>
        <taxon>lamiids</taxon>
        <taxon>Lamiales</taxon>
        <taxon>Gesneriaceae</taxon>
        <taxon>Didymocarpoideae</taxon>
        <taxon>Trichosporeae</taxon>
        <taxon>Loxocarpinae</taxon>
        <taxon>Dorcoceras</taxon>
    </lineage>
</organism>
<proteinExistence type="predicted"/>
<accession>A0A2Z7AK50</accession>
<keyword evidence="2" id="KW-1185">Reference proteome</keyword>
<name>A0A2Z7AK50_9LAMI</name>
<evidence type="ECO:0000313" key="2">
    <source>
        <dbReference type="Proteomes" id="UP000250235"/>
    </source>
</evidence>